<feature type="region of interest" description="Disordered" evidence="3">
    <location>
        <begin position="1"/>
        <end position="199"/>
    </location>
</feature>
<dbReference type="InterPro" id="IPR036388">
    <property type="entry name" value="WH-like_DNA-bd_sf"/>
</dbReference>
<dbReference type="Pfam" id="PF05383">
    <property type="entry name" value="La"/>
    <property type="match status" value="1"/>
</dbReference>
<evidence type="ECO:0000313" key="5">
    <source>
        <dbReference type="EMBL" id="KAA8905282.1"/>
    </source>
</evidence>
<keyword evidence="1 2" id="KW-0694">RNA-binding</keyword>
<dbReference type="GeneID" id="54780363"/>
<keyword evidence="6" id="KW-1185">Reference proteome</keyword>
<sequence length="414" mass="44720">MSYANAAKGTTVSKATSKAESGETSLTTDISPSGDAASLPVVTAEATNGSVDDSTSSHERDTTLAPKKKTFAPAPVPEKSAWGAPVGSVATSGLIDSSKWPTPDQAVTEPVKPSGPKLAKSDSSTKWVPIPVKVTMSQSRGPLAKPARTRKKALKPKAKKDEASPNPENVELEGSVGDDSSADLSSASHSTDDGQLGSGYKYNTNFKPFRKFNNGVATNGQHSFQKRFPNQNSGYYHPQSYYNGSKSSYRQTTSAGRGTKQPNTRYFGNGGFRGQGGYMPAPAMGPTIPPVLSPKQNPSEALQRQIDYYFSLENLIRDIYLRKNMNSDGWVPLDLILKFKRVKIIVSSLEEGLTSEAESQDVCEAIVDAVTKCQNLDVQFTDGTNAETAKITNVQLRVKDNWQQWVMPEDAPQR</sequence>
<evidence type="ECO:0000256" key="1">
    <source>
        <dbReference type="ARBA" id="ARBA00022884"/>
    </source>
</evidence>
<evidence type="ECO:0000256" key="3">
    <source>
        <dbReference type="SAM" id="MobiDB-lite"/>
    </source>
</evidence>
<name>A0A642UTW5_DIURU</name>
<evidence type="ECO:0000259" key="4">
    <source>
        <dbReference type="PROSITE" id="PS50961"/>
    </source>
</evidence>
<dbReference type="PANTHER" id="PTHR22792:SF132">
    <property type="entry name" value="LA-RELATED PROTEIN 1"/>
    <property type="match status" value="1"/>
</dbReference>
<gene>
    <name evidence="5" type="ORF">DIURU_001710</name>
</gene>
<dbReference type="OMA" id="FYRIVNM"/>
<feature type="region of interest" description="Disordered" evidence="3">
    <location>
        <begin position="244"/>
        <end position="265"/>
    </location>
</feature>
<dbReference type="VEuPathDB" id="FungiDB:DIURU_001710"/>
<organism evidence="5 6">
    <name type="scientific">Diutina rugosa</name>
    <name type="common">Yeast</name>
    <name type="synonym">Candida rugosa</name>
    <dbReference type="NCBI Taxonomy" id="5481"/>
    <lineage>
        <taxon>Eukaryota</taxon>
        <taxon>Fungi</taxon>
        <taxon>Dikarya</taxon>
        <taxon>Ascomycota</taxon>
        <taxon>Saccharomycotina</taxon>
        <taxon>Pichiomycetes</taxon>
        <taxon>Debaryomycetaceae</taxon>
        <taxon>Diutina</taxon>
    </lineage>
</organism>
<dbReference type="Proteomes" id="UP000449547">
    <property type="component" value="Unassembled WGS sequence"/>
</dbReference>
<dbReference type="PROSITE" id="PS50961">
    <property type="entry name" value="HTH_LA"/>
    <property type="match status" value="1"/>
</dbReference>
<dbReference type="GO" id="GO:0003723">
    <property type="term" value="F:RNA binding"/>
    <property type="evidence" value="ECO:0007669"/>
    <property type="project" value="UniProtKB-UniRule"/>
</dbReference>
<feature type="compositionally biased region" description="Low complexity" evidence="3">
    <location>
        <begin position="175"/>
        <end position="189"/>
    </location>
</feature>
<accession>A0A642UTW5</accession>
<evidence type="ECO:0000313" key="6">
    <source>
        <dbReference type="Proteomes" id="UP000449547"/>
    </source>
</evidence>
<feature type="compositionally biased region" description="Basic residues" evidence="3">
    <location>
        <begin position="147"/>
        <end position="158"/>
    </location>
</feature>
<feature type="compositionally biased region" description="Polar residues" evidence="3">
    <location>
        <begin position="8"/>
        <end position="31"/>
    </location>
</feature>
<protein>
    <recommendedName>
        <fullName evidence="4">HTH La-type RNA-binding domain-containing protein</fullName>
    </recommendedName>
</protein>
<dbReference type="PANTHER" id="PTHR22792">
    <property type="entry name" value="LUPUS LA PROTEIN-RELATED"/>
    <property type="match status" value="1"/>
</dbReference>
<dbReference type="InterPro" id="IPR045180">
    <property type="entry name" value="La_dom_prot"/>
</dbReference>
<proteinExistence type="predicted"/>
<feature type="compositionally biased region" description="Polar residues" evidence="3">
    <location>
        <begin position="244"/>
        <end position="264"/>
    </location>
</feature>
<dbReference type="SUPFAM" id="SSF46785">
    <property type="entry name" value="Winged helix' DNA-binding domain"/>
    <property type="match status" value="1"/>
</dbReference>
<evidence type="ECO:0000256" key="2">
    <source>
        <dbReference type="PROSITE-ProRule" id="PRU00332"/>
    </source>
</evidence>
<dbReference type="Gene3D" id="1.10.10.10">
    <property type="entry name" value="Winged helix-like DNA-binding domain superfamily/Winged helix DNA-binding domain"/>
    <property type="match status" value="1"/>
</dbReference>
<dbReference type="RefSeq" id="XP_034013668.1">
    <property type="nucleotide sequence ID" value="XM_034154284.1"/>
</dbReference>
<reference evidence="5 6" key="1">
    <citation type="submission" date="2019-07" db="EMBL/GenBank/DDBJ databases">
        <title>Genome assembly of two rare yeast pathogens: Diutina rugosa and Trichomonascus ciferrii.</title>
        <authorList>
            <person name="Mixao V."/>
            <person name="Saus E."/>
            <person name="Hansen A."/>
            <person name="Lass-Flor C."/>
            <person name="Gabaldon T."/>
        </authorList>
    </citation>
    <scope>NUCLEOTIDE SEQUENCE [LARGE SCALE GENOMIC DNA]</scope>
    <source>
        <strain evidence="5 6">CBS 613</strain>
    </source>
</reference>
<dbReference type="SMART" id="SM00715">
    <property type="entry name" value="LA"/>
    <property type="match status" value="1"/>
</dbReference>
<dbReference type="InterPro" id="IPR036390">
    <property type="entry name" value="WH_DNA-bd_sf"/>
</dbReference>
<feature type="domain" description="HTH La-type RNA-binding" evidence="4">
    <location>
        <begin position="292"/>
        <end position="408"/>
    </location>
</feature>
<comment type="caution">
    <text evidence="5">The sequence shown here is derived from an EMBL/GenBank/DDBJ whole genome shotgun (WGS) entry which is preliminary data.</text>
</comment>
<dbReference type="AlphaFoldDB" id="A0A642UTW5"/>
<dbReference type="OrthoDB" id="340227at2759"/>
<dbReference type="GO" id="GO:0005737">
    <property type="term" value="C:cytoplasm"/>
    <property type="evidence" value="ECO:0007669"/>
    <property type="project" value="UniProtKB-ARBA"/>
</dbReference>
<dbReference type="InterPro" id="IPR006630">
    <property type="entry name" value="La_HTH"/>
</dbReference>
<feature type="compositionally biased region" description="Polar residues" evidence="3">
    <location>
        <begin position="45"/>
        <end position="54"/>
    </location>
</feature>
<dbReference type="EMBL" id="SWFT01000050">
    <property type="protein sequence ID" value="KAA8905282.1"/>
    <property type="molecule type" value="Genomic_DNA"/>
</dbReference>
<dbReference type="CDD" id="cd07323">
    <property type="entry name" value="LAM"/>
    <property type="match status" value="1"/>
</dbReference>